<protein>
    <submittedName>
        <fullName evidence="7">Putative membrane protein YccC</fullName>
    </submittedName>
</protein>
<dbReference type="RefSeq" id="WP_218865976.1">
    <property type="nucleotide sequence ID" value="NZ_BAABEF010000001.1"/>
</dbReference>
<sequence>MPQPADRRHAARVALGLLVPGLVLLALGRPELVMYAAFGSFAGMYGRLEGRAERLRHQFHGAGMLVTGVGLGALLSAGGAGPGALVLAVTAFATLGSLATDGLGLRPGGPFFGIFALGATASVSADLVSPAGAVLICAGTAAWCLALGVADRAERPIPAARPDGLPVGALRQAGRYLLATSVAGVVGIGLGIDHANWAMTAAAVPLAIVTAGEPPDLAAVLDRAAHRIAGTFVGLVVTAAVLLPEPRPALLAVVVMVLVFPTELFMARHYGLALGFFTPLIMIMTELAAPSDPVDLLLARGVDTLIGVAAGVAAAALVRGRAGVPALSR</sequence>
<evidence type="ECO:0000256" key="1">
    <source>
        <dbReference type="ARBA" id="ARBA00004141"/>
    </source>
</evidence>
<evidence type="ECO:0000256" key="5">
    <source>
        <dbReference type="SAM" id="Phobius"/>
    </source>
</evidence>
<evidence type="ECO:0000256" key="2">
    <source>
        <dbReference type="ARBA" id="ARBA00022692"/>
    </source>
</evidence>
<keyword evidence="4 5" id="KW-0472">Membrane</keyword>
<dbReference type="Pfam" id="PF13515">
    <property type="entry name" value="FUSC_2"/>
    <property type="match status" value="1"/>
</dbReference>
<feature type="transmembrane region" description="Helical" evidence="5">
    <location>
        <begin position="9"/>
        <end position="26"/>
    </location>
</feature>
<comment type="caution">
    <text evidence="7">The sequence shown here is derived from an EMBL/GenBank/DDBJ whole genome shotgun (WGS) entry which is preliminary data.</text>
</comment>
<feature type="transmembrane region" description="Helical" evidence="5">
    <location>
        <begin position="131"/>
        <end position="150"/>
    </location>
</feature>
<name>A0A852REY6_9ACTN</name>
<feature type="transmembrane region" description="Helical" evidence="5">
    <location>
        <begin position="249"/>
        <end position="265"/>
    </location>
</feature>
<comment type="subcellular location">
    <subcellularLocation>
        <location evidence="1">Membrane</location>
        <topology evidence="1">Multi-pass membrane protein</topology>
    </subcellularLocation>
</comment>
<evidence type="ECO:0000256" key="4">
    <source>
        <dbReference type="ARBA" id="ARBA00023136"/>
    </source>
</evidence>
<keyword evidence="2 5" id="KW-0812">Transmembrane</keyword>
<feature type="transmembrane region" description="Helical" evidence="5">
    <location>
        <begin position="224"/>
        <end position="243"/>
    </location>
</feature>
<accession>A0A852REY6</accession>
<feature type="transmembrane region" description="Helical" evidence="5">
    <location>
        <begin position="107"/>
        <end position="125"/>
    </location>
</feature>
<evidence type="ECO:0000313" key="8">
    <source>
        <dbReference type="Proteomes" id="UP000582231"/>
    </source>
</evidence>
<evidence type="ECO:0000256" key="3">
    <source>
        <dbReference type="ARBA" id="ARBA00022989"/>
    </source>
</evidence>
<dbReference type="GO" id="GO:0016020">
    <property type="term" value="C:membrane"/>
    <property type="evidence" value="ECO:0007669"/>
    <property type="project" value="UniProtKB-SubCell"/>
</dbReference>
<evidence type="ECO:0000259" key="6">
    <source>
        <dbReference type="Pfam" id="PF13515"/>
    </source>
</evidence>
<keyword evidence="3 5" id="KW-1133">Transmembrane helix</keyword>
<reference evidence="7 8" key="1">
    <citation type="submission" date="2020-07" db="EMBL/GenBank/DDBJ databases">
        <title>Sequencing the genomes of 1000 actinobacteria strains.</title>
        <authorList>
            <person name="Klenk H.-P."/>
        </authorList>
    </citation>
    <scope>NUCLEOTIDE SEQUENCE [LARGE SCALE GENOMIC DNA]</scope>
    <source>
        <strain evidence="7 8">DSM 19082</strain>
    </source>
</reference>
<proteinExistence type="predicted"/>
<evidence type="ECO:0000313" key="7">
    <source>
        <dbReference type="EMBL" id="NYD33643.1"/>
    </source>
</evidence>
<dbReference type="InterPro" id="IPR049453">
    <property type="entry name" value="Memb_transporter_dom"/>
</dbReference>
<gene>
    <name evidence="7" type="ORF">BJ958_005189</name>
</gene>
<dbReference type="AlphaFoldDB" id="A0A852REY6"/>
<dbReference type="EMBL" id="JACCBF010000001">
    <property type="protein sequence ID" value="NYD33643.1"/>
    <property type="molecule type" value="Genomic_DNA"/>
</dbReference>
<dbReference type="Proteomes" id="UP000582231">
    <property type="component" value="Unassembled WGS sequence"/>
</dbReference>
<keyword evidence="8" id="KW-1185">Reference proteome</keyword>
<organism evidence="7 8">
    <name type="scientific">Nocardioides kongjuensis</name>
    <dbReference type="NCBI Taxonomy" id="349522"/>
    <lineage>
        <taxon>Bacteria</taxon>
        <taxon>Bacillati</taxon>
        <taxon>Actinomycetota</taxon>
        <taxon>Actinomycetes</taxon>
        <taxon>Propionibacteriales</taxon>
        <taxon>Nocardioidaceae</taxon>
        <taxon>Nocardioides</taxon>
    </lineage>
</organism>
<feature type="transmembrane region" description="Helical" evidence="5">
    <location>
        <begin position="297"/>
        <end position="318"/>
    </location>
</feature>
<feature type="domain" description="Integral membrane bound transporter" evidence="6">
    <location>
        <begin position="184"/>
        <end position="313"/>
    </location>
</feature>